<evidence type="ECO:0000313" key="2">
    <source>
        <dbReference type="EMBL" id="MDR6552162.1"/>
    </source>
</evidence>
<evidence type="ECO:0000256" key="1">
    <source>
        <dbReference type="SAM" id="Phobius"/>
    </source>
</evidence>
<evidence type="ECO:0000313" key="3">
    <source>
        <dbReference type="Proteomes" id="UP001267290"/>
    </source>
</evidence>
<keyword evidence="1" id="KW-0472">Membrane</keyword>
<organism evidence="2 3">
    <name type="scientific">Paenibacillus qinlingensis</name>
    <dbReference type="NCBI Taxonomy" id="1837343"/>
    <lineage>
        <taxon>Bacteria</taxon>
        <taxon>Bacillati</taxon>
        <taxon>Bacillota</taxon>
        <taxon>Bacilli</taxon>
        <taxon>Bacillales</taxon>
        <taxon>Paenibacillaceae</taxon>
        <taxon>Paenibacillus</taxon>
    </lineage>
</organism>
<comment type="caution">
    <text evidence="2">The sequence shown here is derived from an EMBL/GenBank/DDBJ whole genome shotgun (WGS) entry which is preliminary data.</text>
</comment>
<proteinExistence type="predicted"/>
<keyword evidence="3" id="KW-1185">Reference proteome</keyword>
<feature type="transmembrane region" description="Helical" evidence="1">
    <location>
        <begin position="33"/>
        <end position="52"/>
    </location>
</feature>
<keyword evidence="1" id="KW-1133">Transmembrane helix</keyword>
<feature type="transmembrane region" description="Helical" evidence="1">
    <location>
        <begin position="6"/>
        <end position="21"/>
    </location>
</feature>
<reference evidence="2 3" key="1">
    <citation type="submission" date="2023-07" db="EMBL/GenBank/DDBJ databases">
        <title>Sorghum-associated microbial communities from plants grown in Nebraska, USA.</title>
        <authorList>
            <person name="Schachtman D."/>
        </authorList>
    </citation>
    <scope>NUCLEOTIDE SEQUENCE [LARGE SCALE GENOMIC DNA]</scope>
    <source>
        <strain evidence="2 3">CC258</strain>
    </source>
</reference>
<keyword evidence="1" id="KW-0812">Transmembrane</keyword>
<protein>
    <submittedName>
        <fullName evidence="2">Uncharacterized protein YqgC (DUF456 family)</fullName>
    </submittedName>
</protein>
<accession>A0ABU1NXE1</accession>
<dbReference type="RefSeq" id="WP_310499714.1">
    <property type="nucleotide sequence ID" value="NZ_JAVDSB010000005.1"/>
</dbReference>
<gene>
    <name evidence="2" type="ORF">J2736_003364</name>
</gene>
<sequence length="76" mass="8729">MDGIFIISFLSMLAGFFIMDRKMLRQAKTGYKITYGLAVGIILVLLVTKYFHVNIPMPPYFFVQNVSPWLIRVLGI</sequence>
<dbReference type="Proteomes" id="UP001267290">
    <property type="component" value="Unassembled WGS sequence"/>
</dbReference>
<name>A0ABU1NXE1_9BACL</name>
<dbReference type="EMBL" id="JAVDSB010000005">
    <property type="protein sequence ID" value="MDR6552162.1"/>
    <property type="molecule type" value="Genomic_DNA"/>
</dbReference>